<keyword evidence="2" id="KW-1185">Reference proteome</keyword>
<dbReference type="RefSeq" id="WP_260280557.1">
    <property type="nucleotide sequence ID" value="NZ_JAMZOO010000001.1"/>
</dbReference>
<protein>
    <submittedName>
        <fullName evidence="1">Uncharacterized protein</fullName>
    </submittedName>
</protein>
<reference evidence="1 2" key="1">
    <citation type="submission" date="2022-05" db="EMBL/GenBank/DDBJ databases">
        <title>Whole genome sequences of Escherichia coli of fish isolates collected from Assam, India.</title>
        <authorList>
            <person name="Sudha S."/>
            <person name="Muneeb K.H."/>
            <person name="Rakshit O."/>
            <person name="Mendem S.K."/>
            <person name="Raisen C."/>
            <person name="Holmes M.A."/>
            <person name="Shome B.R."/>
            <person name="Sivaraman G.K."/>
        </authorList>
    </citation>
    <scope>NUCLEOTIDE SEQUENCE [LARGE SCALE GENOMIC DNA]</scope>
    <source>
        <strain evidence="1 2">278</strain>
    </source>
</reference>
<evidence type="ECO:0000313" key="1">
    <source>
        <dbReference type="EMBL" id="MEB6856039.1"/>
    </source>
</evidence>
<organism evidence="1 2">
    <name type="scientific">Proteus cibi</name>
    <dbReference type="NCBI Taxonomy" id="2050966"/>
    <lineage>
        <taxon>Bacteria</taxon>
        <taxon>Pseudomonadati</taxon>
        <taxon>Pseudomonadota</taxon>
        <taxon>Gammaproteobacteria</taxon>
        <taxon>Enterobacterales</taxon>
        <taxon>Morganellaceae</taxon>
        <taxon>Proteus</taxon>
    </lineage>
</organism>
<name>A0ABU6EAD5_9GAMM</name>
<dbReference type="Proteomes" id="UP001332939">
    <property type="component" value="Unassembled WGS sequence"/>
</dbReference>
<evidence type="ECO:0000313" key="2">
    <source>
        <dbReference type="Proteomes" id="UP001332939"/>
    </source>
</evidence>
<sequence>MKVKLLNDGGYESLSGIKFPLIVNAEPHHNYPVYVVHSKEFGLEKDTSYLFKYISVEVINE</sequence>
<comment type="caution">
    <text evidence="1">The sequence shown here is derived from an EMBL/GenBank/DDBJ whole genome shotgun (WGS) entry which is preliminary data.</text>
</comment>
<accession>A0ABU6EAD5</accession>
<gene>
    <name evidence="1" type="ORF">NA736_03210</name>
</gene>
<dbReference type="EMBL" id="JAMZOO010000001">
    <property type="protein sequence ID" value="MEB6856039.1"/>
    <property type="molecule type" value="Genomic_DNA"/>
</dbReference>
<proteinExistence type="predicted"/>